<proteinExistence type="predicted"/>
<keyword evidence="3" id="KW-1185">Reference proteome</keyword>
<dbReference type="Pfam" id="PF13020">
    <property type="entry name" value="NOV_C"/>
    <property type="match status" value="1"/>
</dbReference>
<comment type="caution">
    <text evidence="2">The sequence shown here is derived from an EMBL/GenBank/DDBJ whole genome shotgun (WGS) entry which is preliminary data.</text>
</comment>
<evidence type="ECO:0000313" key="3">
    <source>
        <dbReference type="Proteomes" id="UP001595872"/>
    </source>
</evidence>
<gene>
    <name evidence="2" type="ORF">ACFPCY_41020</name>
</gene>
<dbReference type="EMBL" id="JBHSIT010000019">
    <property type="protein sequence ID" value="MFC4913730.1"/>
    <property type="molecule type" value="Genomic_DNA"/>
</dbReference>
<dbReference type="RefSeq" id="WP_378264927.1">
    <property type="nucleotide sequence ID" value="NZ_JBHSIT010000019.1"/>
</dbReference>
<feature type="domain" description="Protein NO VEIN C-terminal" evidence="1">
    <location>
        <begin position="147"/>
        <end position="212"/>
    </location>
</feature>
<evidence type="ECO:0000259" key="1">
    <source>
        <dbReference type="Pfam" id="PF13020"/>
    </source>
</evidence>
<accession>A0ABV9UBJ7</accession>
<organism evidence="2 3">
    <name type="scientific">Actinomadura gamaensis</name>
    <dbReference type="NCBI Taxonomy" id="1763541"/>
    <lineage>
        <taxon>Bacteria</taxon>
        <taxon>Bacillati</taxon>
        <taxon>Actinomycetota</taxon>
        <taxon>Actinomycetes</taxon>
        <taxon>Streptosporangiales</taxon>
        <taxon>Thermomonosporaceae</taxon>
        <taxon>Actinomadura</taxon>
    </lineage>
</organism>
<dbReference type="InterPro" id="IPR024975">
    <property type="entry name" value="NOV_C"/>
</dbReference>
<sequence length="279" mass="30742">MPVPPDPVLLAAVRWVEKLPANGRARCRALFTTHAEYSDISPTQYDAAYRWLEETGLLDGSEGALPVGQRVFRAALLTGDVYWFADADLHVREPTELPIDAGRAAAALGLSELEAYQEIHAVRGKVDAAERLRIGTAGETALIELLSSSTSAGIQHVAAHSDGYGYDIAVHAGQHSLHIEAKSTTRRNRLMFFLSRREYEVMRYDPSWQLVILQLTEQLAIAAIGSVSSTWIETQLPDDQGSYGRWDTCRIDVPPEQVTRGIPRLAPVLREGSAALLRE</sequence>
<dbReference type="Proteomes" id="UP001595872">
    <property type="component" value="Unassembled WGS sequence"/>
</dbReference>
<evidence type="ECO:0000313" key="2">
    <source>
        <dbReference type="EMBL" id="MFC4913730.1"/>
    </source>
</evidence>
<reference evidence="3" key="1">
    <citation type="journal article" date="2019" name="Int. J. Syst. Evol. Microbiol.">
        <title>The Global Catalogue of Microorganisms (GCM) 10K type strain sequencing project: providing services to taxonomists for standard genome sequencing and annotation.</title>
        <authorList>
            <consortium name="The Broad Institute Genomics Platform"/>
            <consortium name="The Broad Institute Genome Sequencing Center for Infectious Disease"/>
            <person name="Wu L."/>
            <person name="Ma J."/>
        </authorList>
    </citation>
    <scope>NUCLEOTIDE SEQUENCE [LARGE SCALE GENOMIC DNA]</scope>
    <source>
        <strain evidence="3">KLKA75</strain>
    </source>
</reference>
<name>A0ABV9UBJ7_9ACTN</name>
<protein>
    <submittedName>
        <fullName evidence="2">Protein NO VEIN domain-containing protein</fullName>
    </submittedName>
</protein>